<keyword evidence="1" id="KW-0862">Zinc</keyword>
<protein>
    <recommendedName>
        <fullName evidence="3">CCHC-type domain-containing protein</fullName>
    </recommendedName>
</protein>
<proteinExistence type="predicted"/>
<keyword evidence="1" id="KW-0863">Zinc-finger</keyword>
<evidence type="ECO:0000313" key="4">
    <source>
        <dbReference type="EMBL" id="KOS45978.1"/>
    </source>
</evidence>
<evidence type="ECO:0000256" key="1">
    <source>
        <dbReference type="PROSITE-ProRule" id="PRU00047"/>
    </source>
</evidence>
<feature type="domain" description="CCHC-type" evidence="3">
    <location>
        <begin position="7"/>
        <end position="21"/>
    </location>
</feature>
<comment type="caution">
    <text evidence="4">The sequence shown here is derived from an EMBL/GenBank/DDBJ whole genome shotgun (WGS) entry which is preliminary data.</text>
</comment>
<dbReference type="PROSITE" id="PS50158">
    <property type="entry name" value="ZF_CCHC"/>
    <property type="match status" value="1"/>
</dbReference>
<dbReference type="InterPro" id="IPR001878">
    <property type="entry name" value="Znf_CCHC"/>
</dbReference>
<keyword evidence="5" id="KW-1185">Reference proteome</keyword>
<gene>
    <name evidence="4" type="ORF">ACN38_g3048</name>
</gene>
<sequence>MGGKRPCQACGRSNHRLRDCPFRHFYDPGQKKASLAAPGISATKTPATSYAQVRLMAPTKRQRPRPLPSPQLKKPKSSPLAMHSETADSSAHQ</sequence>
<dbReference type="GO" id="GO:0008270">
    <property type="term" value="F:zinc ion binding"/>
    <property type="evidence" value="ECO:0007669"/>
    <property type="project" value="UniProtKB-KW"/>
</dbReference>
<evidence type="ECO:0000256" key="2">
    <source>
        <dbReference type="SAM" id="MobiDB-lite"/>
    </source>
</evidence>
<keyword evidence="1" id="KW-0479">Metal-binding</keyword>
<dbReference type="EMBL" id="LHQQ01000035">
    <property type="protein sequence ID" value="KOS45978.1"/>
    <property type="molecule type" value="Genomic_DNA"/>
</dbReference>
<dbReference type="AlphaFoldDB" id="A0A0M8P670"/>
<name>A0A0M8P670_9EURO</name>
<dbReference type="Proteomes" id="UP000037696">
    <property type="component" value="Unassembled WGS sequence"/>
</dbReference>
<reference evidence="4 5" key="1">
    <citation type="submission" date="2015-08" db="EMBL/GenBank/DDBJ databases">
        <title>Genome sequencing of Penicillium nordicum.</title>
        <authorList>
            <person name="Nguyen H.D."/>
            <person name="Seifert K.A."/>
        </authorList>
    </citation>
    <scope>NUCLEOTIDE SEQUENCE [LARGE SCALE GENOMIC DNA]</scope>
    <source>
        <strain evidence="4 5">DAOMC 185683</strain>
    </source>
</reference>
<accession>A0A0M8P670</accession>
<feature type="region of interest" description="Disordered" evidence="2">
    <location>
        <begin position="56"/>
        <end position="93"/>
    </location>
</feature>
<evidence type="ECO:0000313" key="5">
    <source>
        <dbReference type="Proteomes" id="UP000037696"/>
    </source>
</evidence>
<evidence type="ECO:0000259" key="3">
    <source>
        <dbReference type="PROSITE" id="PS50158"/>
    </source>
</evidence>
<dbReference type="GO" id="GO:0003676">
    <property type="term" value="F:nucleic acid binding"/>
    <property type="evidence" value="ECO:0007669"/>
    <property type="project" value="InterPro"/>
</dbReference>
<organism evidence="4 5">
    <name type="scientific">Penicillium nordicum</name>
    <dbReference type="NCBI Taxonomy" id="229535"/>
    <lineage>
        <taxon>Eukaryota</taxon>
        <taxon>Fungi</taxon>
        <taxon>Dikarya</taxon>
        <taxon>Ascomycota</taxon>
        <taxon>Pezizomycotina</taxon>
        <taxon>Eurotiomycetes</taxon>
        <taxon>Eurotiomycetidae</taxon>
        <taxon>Eurotiales</taxon>
        <taxon>Aspergillaceae</taxon>
        <taxon>Penicillium</taxon>
    </lineage>
</organism>